<keyword evidence="2" id="KW-0808">Transferase</keyword>
<evidence type="ECO:0000256" key="9">
    <source>
        <dbReference type="PROSITE-ProRule" id="PRU00175"/>
    </source>
</evidence>
<dbReference type="AlphaFoldDB" id="A0A0C9S3L7"/>
<evidence type="ECO:0000256" key="10">
    <source>
        <dbReference type="SAM" id="MobiDB-lite"/>
    </source>
</evidence>
<dbReference type="InterPro" id="IPR001841">
    <property type="entry name" value="Znf_RING"/>
</dbReference>
<dbReference type="CDD" id="cd16461">
    <property type="entry name" value="RING-H2_EL5-like"/>
    <property type="match status" value="1"/>
</dbReference>
<keyword evidence="4" id="KW-0479">Metal-binding</keyword>
<evidence type="ECO:0000256" key="6">
    <source>
        <dbReference type="ARBA" id="ARBA00022989"/>
    </source>
</evidence>
<name>A0A0C9S3L7_9CONI</name>
<dbReference type="SUPFAM" id="SSF57850">
    <property type="entry name" value="RING/U-box"/>
    <property type="match status" value="1"/>
</dbReference>
<comment type="subcellular location">
    <subcellularLocation>
        <location evidence="1">Membrane</location>
        <topology evidence="1">Single-pass membrane protein</topology>
    </subcellularLocation>
</comment>
<keyword evidence="3 11" id="KW-0812">Transmembrane</keyword>
<keyword evidence="9" id="KW-0863">Zinc-finger</keyword>
<comment type="similarity">
    <text evidence="8">Belongs to the RING-type zinc finger family. ATL subfamily.</text>
</comment>
<feature type="transmembrane region" description="Helical" evidence="11">
    <location>
        <begin position="83"/>
        <end position="104"/>
    </location>
</feature>
<evidence type="ECO:0000256" key="7">
    <source>
        <dbReference type="ARBA" id="ARBA00023136"/>
    </source>
</evidence>
<dbReference type="PANTHER" id="PTHR46905">
    <property type="entry name" value="RING-H2 FINGER PROTEIN ATL78"/>
    <property type="match status" value="1"/>
</dbReference>
<dbReference type="PANTHER" id="PTHR46905:SF21">
    <property type="entry name" value="RING-TYPE E3 UBIQUITIN TRANSFERASE"/>
    <property type="match status" value="1"/>
</dbReference>
<keyword evidence="6 11" id="KW-1133">Transmembrane helix</keyword>
<keyword evidence="5" id="KW-0862">Zinc</keyword>
<evidence type="ECO:0000256" key="1">
    <source>
        <dbReference type="ARBA" id="ARBA00004167"/>
    </source>
</evidence>
<reference evidence="13" key="1">
    <citation type="submission" date="2015-02" db="EMBL/GenBank/DDBJ databases">
        <title>A transcriptome of Wollemia nobilis - a relic of Gondwana.</title>
        <authorList>
            <person name="Chia J.Y."/>
            <person name="Leong Y.S."/>
            <person name="Abdul Karim S."/>
            <person name="Wan Azmi N."/>
            <person name="Hercus R."/>
            <person name="Croft L."/>
        </authorList>
    </citation>
    <scope>NUCLEOTIDE SEQUENCE</scope>
    <source>
        <strain evidence="13">MaeBrown</strain>
        <tissue evidence="13">Leaf</tissue>
    </source>
</reference>
<dbReference type="GO" id="GO:0016567">
    <property type="term" value="P:protein ubiquitination"/>
    <property type="evidence" value="ECO:0007669"/>
    <property type="project" value="InterPro"/>
</dbReference>
<dbReference type="InterPro" id="IPR013083">
    <property type="entry name" value="Znf_RING/FYVE/PHD"/>
</dbReference>
<evidence type="ECO:0000313" key="13">
    <source>
        <dbReference type="EMBL" id="JAG85358.1"/>
    </source>
</evidence>
<feature type="transmembrane region" description="Helical" evidence="11">
    <location>
        <begin position="29"/>
        <end position="47"/>
    </location>
</feature>
<dbReference type="Pfam" id="PF13639">
    <property type="entry name" value="zf-RING_2"/>
    <property type="match status" value="1"/>
</dbReference>
<evidence type="ECO:0000256" key="8">
    <source>
        <dbReference type="ARBA" id="ARBA00024209"/>
    </source>
</evidence>
<evidence type="ECO:0000256" key="4">
    <source>
        <dbReference type="ARBA" id="ARBA00022723"/>
    </source>
</evidence>
<evidence type="ECO:0000256" key="11">
    <source>
        <dbReference type="SAM" id="Phobius"/>
    </source>
</evidence>
<keyword evidence="7 11" id="KW-0472">Membrane</keyword>
<dbReference type="EMBL" id="GCHU01028522">
    <property type="protein sequence ID" value="JAG85358.1"/>
    <property type="molecule type" value="Transcribed_RNA"/>
</dbReference>
<evidence type="ECO:0000256" key="3">
    <source>
        <dbReference type="ARBA" id="ARBA00022692"/>
    </source>
</evidence>
<dbReference type="GO" id="GO:0016740">
    <property type="term" value="F:transferase activity"/>
    <property type="evidence" value="ECO:0007669"/>
    <property type="project" value="UniProtKB-KW"/>
</dbReference>
<dbReference type="GO" id="GO:0008270">
    <property type="term" value="F:zinc ion binding"/>
    <property type="evidence" value="ECO:0007669"/>
    <property type="project" value="UniProtKB-KW"/>
</dbReference>
<dbReference type="SMART" id="SM00184">
    <property type="entry name" value="RING"/>
    <property type="match status" value="1"/>
</dbReference>
<evidence type="ECO:0000259" key="12">
    <source>
        <dbReference type="PROSITE" id="PS50089"/>
    </source>
</evidence>
<dbReference type="PROSITE" id="PS50089">
    <property type="entry name" value="ZF_RING_2"/>
    <property type="match status" value="1"/>
</dbReference>
<dbReference type="Gene3D" id="3.30.40.10">
    <property type="entry name" value="Zinc/RING finger domain, C3HC4 (zinc finger)"/>
    <property type="match status" value="1"/>
</dbReference>
<proteinExistence type="inferred from homology"/>
<feature type="domain" description="RING-type" evidence="12">
    <location>
        <begin position="165"/>
        <end position="207"/>
    </location>
</feature>
<organism evidence="13">
    <name type="scientific">Wollemia nobilis</name>
    <dbReference type="NCBI Taxonomy" id="56998"/>
    <lineage>
        <taxon>Eukaryota</taxon>
        <taxon>Viridiplantae</taxon>
        <taxon>Streptophyta</taxon>
        <taxon>Embryophyta</taxon>
        <taxon>Tracheophyta</taxon>
        <taxon>Spermatophyta</taxon>
        <taxon>Pinopsida</taxon>
        <taxon>Pinidae</taxon>
        <taxon>Conifers II</taxon>
        <taxon>Araucariales</taxon>
        <taxon>Araucariaceae</taxon>
        <taxon>Wollemia</taxon>
    </lineage>
</organism>
<feature type="region of interest" description="Disordered" evidence="10">
    <location>
        <begin position="220"/>
        <end position="277"/>
    </location>
</feature>
<feature type="compositionally biased region" description="Low complexity" evidence="10">
    <location>
        <begin position="239"/>
        <end position="262"/>
    </location>
</feature>
<evidence type="ECO:0000256" key="5">
    <source>
        <dbReference type="ARBA" id="ARBA00022833"/>
    </source>
</evidence>
<accession>A0A0C9S3L7</accession>
<protein>
    <submittedName>
        <fullName evidence="13">TSA: Wollemia nobilis Ref_Wollemi_Transcript_28741_1033 transcribed RNA sequence</fullName>
    </submittedName>
</protein>
<dbReference type="InterPro" id="IPR044602">
    <property type="entry name" value="ATL10/ATL72-79-like"/>
</dbReference>
<evidence type="ECO:0000256" key="2">
    <source>
        <dbReference type="ARBA" id="ARBA00022679"/>
    </source>
</evidence>
<sequence length="277" mass="30014">MRPVSLHHSNIFLSLCARFLCIFRMREAYRIWAFTLVFMQPAACFYFRGRKMIDAVPESPEAQQQDNFRAAFSASRPSIDPNLVLILAALLCALFFGLGLNLMIRCTLCVGSLVRFRLGGQRAAAGAERLSVGMPPVASVGGLKKAQVDALPMAVYGAGCHVSECVICLREFADGEKIRVLPKCGHCFHVECIDTWFLSHSLCPICRRRMADVAAERKPRLETNANAPPAVDESTAQRASGSAAVVAAESQPSDSGSRGSDGTDLESGVTAEMQIVT</sequence>
<dbReference type="GO" id="GO:0016020">
    <property type="term" value="C:membrane"/>
    <property type="evidence" value="ECO:0007669"/>
    <property type="project" value="UniProtKB-SubCell"/>
</dbReference>